<gene>
    <name evidence="12" type="ORF">U0070_017967</name>
</gene>
<evidence type="ECO:0000256" key="9">
    <source>
        <dbReference type="ARBA" id="ARBA00023180"/>
    </source>
</evidence>
<dbReference type="Gene3D" id="2.60.40.10">
    <property type="entry name" value="Immunoglobulins"/>
    <property type="match status" value="2"/>
</dbReference>
<comment type="subcellular location">
    <subcellularLocation>
        <location evidence="1">Cell membrane</location>
        <topology evidence="1">Single-pass membrane protein</topology>
    </subcellularLocation>
</comment>
<dbReference type="PANTHER" id="PTHR11738:SF179">
    <property type="entry name" value="LEUKOCYTE IMMUNOGLOBULIN-LIKE RECEPTOR SUBFAMILY A MEMBER 5"/>
    <property type="match status" value="1"/>
</dbReference>
<evidence type="ECO:0000259" key="11">
    <source>
        <dbReference type="PROSITE" id="PS50835"/>
    </source>
</evidence>
<dbReference type="Proteomes" id="UP001488838">
    <property type="component" value="Unassembled WGS sequence"/>
</dbReference>
<evidence type="ECO:0000256" key="10">
    <source>
        <dbReference type="ARBA" id="ARBA00023319"/>
    </source>
</evidence>
<keyword evidence="13" id="KW-1185">Reference proteome</keyword>
<protein>
    <recommendedName>
        <fullName evidence="11">Ig-like domain-containing protein</fullName>
    </recommendedName>
</protein>
<dbReference type="PROSITE" id="PS50835">
    <property type="entry name" value="IG_LIKE"/>
    <property type="match status" value="1"/>
</dbReference>
<name>A0AAW0HEG6_MYOGA</name>
<evidence type="ECO:0000313" key="13">
    <source>
        <dbReference type="Proteomes" id="UP001488838"/>
    </source>
</evidence>
<evidence type="ECO:0000256" key="5">
    <source>
        <dbReference type="ARBA" id="ARBA00022737"/>
    </source>
</evidence>
<dbReference type="SUPFAM" id="SSF48726">
    <property type="entry name" value="Immunoglobulin"/>
    <property type="match status" value="2"/>
</dbReference>
<keyword evidence="5" id="KW-0677">Repeat</keyword>
<evidence type="ECO:0000256" key="3">
    <source>
        <dbReference type="ARBA" id="ARBA00022692"/>
    </source>
</evidence>
<comment type="caution">
    <text evidence="12">The sequence shown here is derived from an EMBL/GenBank/DDBJ whole genome shotgun (WGS) entry which is preliminary data.</text>
</comment>
<dbReference type="Pfam" id="PF13895">
    <property type="entry name" value="Ig_2"/>
    <property type="match status" value="1"/>
</dbReference>
<keyword evidence="2" id="KW-1003">Cell membrane</keyword>
<dbReference type="GO" id="GO:0002764">
    <property type="term" value="P:immune response-regulating signaling pathway"/>
    <property type="evidence" value="ECO:0007669"/>
    <property type="project" value="TreeGrafter"/>
</dbReference>
<dbReference type="InterPro" id="IPR013783">
    <property type="entry name" value="Ig-like_fold"/>
</dbReference>
<dbReference type="PANTHER" id="PTHR11738">
    <property type="entry name" value="MHC CLASS I NK CELL RECEPTOR"/>
    <property type="match status" value="1"/>
</dbReference>
<keyword evidence="8" id="KW-1015">Disulfide bond</keyword>
<dbReference type="InterPro" id="IPR003599">
    <property type="entry name" value="Ig_sub"/>
</dbReference>
<keyword evidence="6" id="KW-1133">Transmembrane helix</keyword>
<feature type="domain" description="Ig-like" evidence="11">
    <location>
        <begin position="209"/>
        <end position="280"/>
    </location>
</feature>
<evidence type="ECO:0000256" key="6">
    <source>
        <dbReference type="ARBA" id="ARBA00022989"/>
    </source>
</evidence>
<dbReference type="InterPro" id="IPR050412">
    <property type="entry name" value="Ig-like_Receptors_ImmuneReg"/>
</dbReference>
<feature type="non-terminal residue" evidence="12">
    <location>
        <position position="302"/>
    </location>
</feature>
<dbReference type="EMBL" id="JBBHLL010000565">
    <property type="protein sequence ID" value="KAK7800204.1"/>
    <property type="molecule type" value="Genomic_DNA"/>
</dbReference>
<proteinExistence type="predicted"/>
<feature type="non-terminal residue" evidence="12">
    <location>
        <position position="1"/>
    </location>
</feature>
<dbReference type="SMART" id="SM00409">
    <property type="entry name" value="IG"/>
    <property type="match status" value="2"/>
</dbReference>
<dbReference type="FunFam" id="2.60.40.10:FF:000049">
    <property type="entry name" value="Leukocyte immunoglobulin-like receptor subfamily B member 1"/>
    <property type="match status" value="2"/>
</dbReference>
<keyword evidence="3" id="KW-0812">Transmembrane</keyword>
<dbReference type="GO" id="GO:0005886">
    <property type="term" value="C:plasma membrane"/>
    <property type="evidence" value="ECO:0007669"/>
    <property type="project" value="UniProtKB-SubCell"/>
</dbReference>
<dbReference type="AlphaFoldDB" id="A0AAW0HEG6"/>
<organism evidence="12 13">
    <name type="scientific">Myodes glareolus</name>
    <name type="common">Bank vole</name>
    <name type="synonym">Clethrionomys glareolus</name>
    <dbReference type="NCBI Taxonomy" id="447135"/>
    <lineage>
        <taxon>Eukaryota</taxon>
        <taxon>Metazoa</taxon>
        <taxon>Chordata</taxon>
        <taxon>Craniata</taxon>
        <taxon>Vertebrata</taxon>
        <taxon>Euteleostomi</taxon>
        <taxon>Mammalia</taxon>
        <taxon>Eutheria</taxon>
        <taxon>Euarchontoglires</taxon>
        <taxon>Glires</taxon>
        <taxon>Rodentia</taxon>
        <taxon>Myomorpha</taxon>
        <taxon>Muroidea</taxon>
        <taxon>Cricetidae</taxon>
        <taxon>Arvicolinae</taxon>
        <taxon>Myodes</taxon>
    </lineage>
</organism>
<dbReference type="GO" id="GO:0032396">
    <property type="term" value="F:inhibitory MHC class I receptor activity"/>
    <property type="evidence" value="ECO:0007669"/>
    <property type="project" value="TreeGrafter"/>
</dbReference>
<evidence type="ECO:0000256" key="4">
    <source>
        <dbReference type="ARBA" id="ARBA00022729"/>
    </source>
</evidence>
<keyword evidence="7" id="KW-0472">Membrane</keyword>
<keyword evidence="10" id="KW-0393">Immunoglobulin domain</keyword>
<keyword evidence="4" id="KW-0732">Signal</keyword>
<sequence length="302" mass="33654">TDSGLRDPIAHKSFILTEDKGASLGSGHGEQQMWADAVKLKSILGKSIGIQSLMSYGLDIDFLAGSLPNPVIRAKPGSVVANGSQPPSWSKKSNILELVVTGYLLPKPMLSVLTSLVVASGENMTFQCASWERYNGFVLTKEDEKFSRLQNSQYINSTEQFQALFHIGPVTINHRGMFRCYGYKNSTYMWSNPSDSLEIHITGQLHGTPFLSVHPSRRVSSGENVTLLCQSSHQRDSFFLSKEGTAHSLWCLRSVLQDKLYQAKFFMRNVTFAHGGTYKCYSSEDLYPYMLSYPSNLVKLVV</sequence>
<evidence type="ECO:0000256" key="2">
    <source>
        <dbReference type="ARBA" id="ARBA00022475"/>
    </source>
</evidence>
<evidence type="ECO:0000313" key="12">
    <source>
        <dbReference type="EMBL" id="KAK7800204.1"/>
    </source>
</evidence>
<dbReference type="InterPro" id="IPR007110">
    <property type="entry name" value="Ig-like_dom"/>
</dbReference>
<dbReference type="InterPro" id="IPR036179">
    <property type="entry name" value="Ig-like_dom_sf"/>
</dbReference>
<keyword evidence="9" id="KW-0325">Glycoprotein</keyword>
<evidence type="ECO:0000256" key="1">
    <source>
        <dbReference type="ARBA" id="ARBA00004162"/>
    </source>
</evidence>
<dbReference type="GO" id="GO:0019221">
    <property type="term" value="P:cytokine-mediated signaling pathway"/>
    <property type="evidence" value="ECO:0007669"/>
    <property type="project" value="TreeGrafter"/>
</dbReference>
<reference evidence="12 13" key="1">
    <citation type="journal article" date="2023" name="bioRxiv">
        <title>Conserved and derived expression patterns and positive selection on dental genes reveal complex evolutionary context of ever-growing rodent molars.</title>
        <authorList>
            <person name="Calamari Z.T."/>
            <person name="Song A."/>
            <person name="Cohen E."/>
            <person name="Akter M."/>
            <person name="Roy R.D."/>
            <person name="Hallikas O."/>
            <person name="Christensen M.M."/>
            <person name="Li P."/>
            <person name="Marangoni P."/>
            <person name="Jernvall J."/>
            <person name="Klein O.D."/>
        </authorList>
    </citation>
    <scope>NUCLEOTIDE SEQUENCE [LARGE SCALE GENOMIC DNA]</scope>
    <source>
        <strain evidence="12">V071</strain>
    </source>
</reference>
<accession>A0AAW0HEG6</accession>
<evidence type="ECO:0000256" key="7">
    <source>
        <dbReference type="ARBA" id="ARBA00023136"/>
    </source>
</evidence>
<evidence type="ECO:0000256" key="8">
    <source>
        <dbReference type="ARBA" id="ARBA00023157"/>
    </source>
</evidence>